<gene>
    <name evidence="1" type="ORF">C5S46_01405</name>
</gene>
<dbReference type="Proteomes" id="UP000315423">
    <property type="component" value="Unassembled WGS sequence"/>
</dbReference>
<sequence length="66" mass="7446">MTVKGSLGVLYSAYKDDLINFKQFKDTLKEIAYRDDIWISGDLCMKVLDAASVLKKASMKSKNPNQ</sequence>
<proteinExistence type="predicted"/>
<organism evidence="1 2">
    <name type="scientific">Candidatus Methanomarinus sp</name>
    <dbReference type="NCBI Taxonomy" id="3386244"/>
    <lineage>
        <taxon>Archaea</taxon>
        <taxon>Methanobacteriati</taxon>
        <taxon>Methanobacteriota</taxon>
        <taxon>Stenosarchaea group</taxon>
        <taxon>Methanomicrobia</taxon>
        <taxon>Methanosarcinales</taxon>
        <taxon>ANME-2 cluster</taxon>
        <taxon>Candidatus Methanocomedenaceae</taxon>
        <taxon>Candidatus Methanomarinus</taxon>
    </lineage>
</organism>
<reference evidence="1" key="1">
    <citation type="submission" date="2018-09" db="EMBL/GenBank/DDBJ databases">
        <title>A genomic encyclopedia of anaerobic methanotrophic archaea.</title>
        <authorList>
            <person name="Skennerton C.T."/>
            <person name="Chadwick G.L."/>
            <person name="Laso-Perez R."/>
            <person name="Leu A.O."/>
            <person name="Speth D.R."/>
            <person name="Yu H."/>
            <person name="Morgan-Lang C."/>
            <person name="Hatzenpichler R."/>
            <person name="Goudeau D."/>
            <person name="Malmstrom R."/>
            <person name="Woyke T."/>
            <person name="Hallam S."/>
            <person name="Tyson G.W."/>
            <person name="Wegener G."/>
            <person name="Boetius A."/>
            <person name="Orphan V.J."/>
        </authorList>
    </citation>
    <scope>NUCLEOTIDE SEQUENCE</scope>
    <source>
        <strain evidence="1">CONS3730D10UFb2</strain>
    </source>
</reference>
<protein>
    <submittedName>
        <fullName evidence="1">Uncharacterized protein</fullName>
    </submittedName>
</protein>
<dbReference type="EMBL" id="QYBA01000044">
    <property type="protein sequence ID" value="TKY92288.1"/>
    <property type="molecule type" value="Genomic_DNA"/>
</dbReference>
<evidence type="ECO:0000313" key="1">
    <source>
        <dbReference type="EMBL" id="TKY92288.1"/>
    </source>
</evidence>
<comment type="caution">
    <text evidence="1">The sequence shown here is derived from an EMBL/GenBank/DDBJ whole genome shotgun (WGS) entry which is preliminary data.</text>
</comment>
<evidence type="ECO:0000313" key="2">
    <source>
        <dbReference type="Proteomes" id="UP000315423"/>
    </source>
</evidence>
<name>A0AC61SC77_9EURY</name>
<accession>A0AC61SC77</accession>